<dbReference type="AlphaFoldDB" id="A0AAU8K256"/>
<accession>A0AAU8K256</accession>
<dbReference type="KEGG" id="kcm:ABWK59_21940"/>
<keyword evidence="2" id="KW-0472">Membrane</keyword>
<evidence type="ECO:0000313" key="3">
    <source>
        <dbReference type="EMBL" id="XCM81383.1"/>
    </source>
</evidence>
<evidence type="ECO:0000256" key="2">
    <source>
        <dbReference type="SAM" id="Phobius"/>
    </source>
</evidence>
<evidence type="ECO:0000256" key="1">
    <source>
        <dbReference type="SAM" id="MobiDB-lite"/>
    </source>
</evidence>
<dbReference type="InterPro" id="IPR046862">
    <property type="entry name" value="Rhomboid_2"/>
</dbReference>
<feature type="transmembrane region" description="Helical" evidence="2">
    <location>
        <begin position="209"/>
        <end position="226"/>
    </location>
</feature>
<dbReference type="Pfam" id="PF20401">
    <property type="entry name" value="Rhomboid_2"/>
    <property type="match status" value="1"/>
</dbReference>
<organism evidence="3">
    <name type="scientific">Kitasatospora camelliae</name>
    <dbReference type="NCBI Taxonomy" id="3156397"/>
    <lineage>
        <taxon>Bacteria</taxon>
        <taxon>Bacillati</taxon>
        <taxon>Actinomycetota</taxon>
        <taxon>Actinomycetes</taxon>
        <taxon>Kitasatosporales</taxon>
        <taxon>Streptomycetaceae</taxon>
        <taxon>Kitasatospora</taxon>
    </lineage>
</organism>
<gene>
    <name evidence="3" type="ORF">ABWK59_21940</name>
</gene>
<feature type="transmembrane region" description="Helical" evidence="2">
    <location>
        <begin position="70"/>
        <end position="91"/>
    </location>
</feature>
<sequence length="291" mass="32179">MRHTVRRPAPRPSRPAALAARAARTVRAAGAARIARGARVARAGGAVLGADTGRALRAGWAWVRTAPGTYVWLLLLAATSVVVARMNPAGLDWFLARRSTNLDQLSSHPLRVLLVSAIWTEQAAFPFYFVVFHLFHVPAERWLGTRRWLTVALTAHVGATLISEGAVAWGVHAGRLPERMADTVDVGVSYALAGVQGVLTYRFAGRWRLVYGTGLLVFYLVPLFVSHTFTDLGHLCAVLIGLAFHRFTVGRPTWDPARIWRTRRNRSKPRRAPHQRDLKSPQATKRWPDGP</sequence>
<feature type="region of interest" description="Disordered" evidence="1">
    <location>
        <begin position="262"/>
        <end position="291"/>
    </location>
</feature>
<dbReference type="RefSeq" id="WP_354642318.1">
    <property type="nucleotide sequence ID" value="NZ_CP159872.1"/>
</dbReference>
<feature type="transmembrane region" description="Helical" evidence="2">
    <location>
        <begin position="112"/>
        <end position="136"/>
    </location>
</feature>
<proteinExistence type="predicted"/>
<dbReference type="EMBL" id="CP159872">
    <property type="protein sequence ID" value="XCM81383.1"/>
    <property type="molecule type" value="Genomic_DNA"/>
</dbReference>
<keyword evidence="2" id="KW-1133">Transmembrane helix</keyword>
<feature type="transmembrane region" description="Helical" evidence="2">
    <location>
        <begin position="148"/>
        <end position="171"/>
    </location>
</feature>
<protein>
    <submittedName>
        <fullName evidence="3">Rhomboid-like protein</fullName>
    </submittedName>
</protein>
<reference evidence="3" key="1">
    <citation type="submission" date="2024-06" db="EMBL/GenBank/DDBJ databases">
        <title>The genome sequences of Kitasatospora sp. strain HUAS MG31.</title>
        <authorList>
            <person name="Mo P."/>
        </authorList>
    </citation>
    <scope>NUCLEOTIDE SEQUENCE</scope>
    <source>
        <strain evidence="3">HUAS MG31</strain>
    </source>
</reference>
<feature type="compositionally biased region" description="Basic residues" evidence="1">
    <location>
        <begin position="262"/>
        <end position="273"/>
    </location>
</feature>
<name>A0AAU8K256_9ACTN</name>
<keyword evidence="2" id="KW-0812">Transmembrane</keyword>